<keyword evidence="8" id="KW-1185">Reference proteome</keyword>
<evidence type="ECO:0000313" key="5">
    <source>
        <dbReference type="EMBL" id="KAF4352034.1"/>
    </source>
</evidence>
<dbReference type="Proteomes" id="UP000583929">
    <property type="component" value="Unassembled WGS sequence"/>
</dbReference>
<gene>
    <name evidence="4" type="ORF">F8388_025897</name>
    <name evidence="6" type="ORF">G4B88_005787</name>
    <name evidence="5" type="ORF">G4B88_027499</name>
</gene>
<dbReference type="Gene3D" id="3.40.50.1820">
    <property type="entry name" value="alpha/beta hydrolase"/>
    <property type="match status" value="1"/>
</dbReference>
<dbReference type="Pfam" id="PF00561">
    <property type="entry name" value="Abhydrolase_1"/>
    <property type="match status" value="1"/>
</dbReference>
<evidence type="ECO:0000259" key="3">
    <source>
        <dbReference type="Pfam" id="PF00561"/>
    </source>
</evidence>
<dbReference type="EMBL" id="JAATIP010000392">
    <property type="protein sequence ID" value="KAF4349533.1"/>
    <property type="molecule type" value="Genomic_DNA"/>
</dbReference>
<keyword evidence="2" id="KW-0378">Hydrolase</keyword>
<dbReference type="GO" id="GO:0016787">
    <property type="term" value="F:hydrolase activity"/>
    <property type="evidence" value="ECO:0007669"/>
    <property type="project" value="UniProtKB-KW"/>
</dbReference>
<dbReference type="InterPro" id="IPR000073">
    <property type="entry name" value="AB_hydrolase_1"/>
</dbReference>
<dbReference type="SUPFAM" id="SSF53474">
    <property type="entry name" value="alpha/beta-Hydrolases"/>
    <property type="match status" value="1"/>
</dbReference>
<comment type="caution">
    <text evidence="5">The sequence shown here is derived from an EMBL/GenBank/DDBJ whole genome shotgun (WGS) entry which is preliminary data.</text>
</comment>
<dbReference type="EMBL" id="JAATIQ010000085">
    <property type="protein sequence ID" value="KAF4385455.1"/>
    <property type="molecule type" value="Genomic_DNA"/>
</dbReference>
<accession>A0A7J6E0Y7</accession>
<evidence type="ECO:0000313" key="6">
    <source>
        <dbReference type="EMBL" id="KAF4385455.1"/>
    </source>
</evidence>
<dbReference type="InterPro" id="IPR029058">
    <property type="entry name" value="AB_hydrolase_fold"/>
</dbReference>
<feature type="domain" description="AB hydrolase-1" evidence="3">
    <location>
        <begin position="30"/>
        <end position="267"/>
    </location>
</feature>
<dbReference type="AlphaFoldDB" id="A0A7J6E0Y7"/>
<dbReference type="PANTHER" id="PTHR43039">
    <property type="entry name" value="ESTERASE-RELATED"/>
    <property type="match status" value="1"/>
</dbReference>
<dbReference type="OrthoDB" id="408373at2759"/>
<name>A0A7J6E0Y7_CANSA</name>
<sequence>MIVEKETESRVEAYYSSAMNAKTTGSGDETVVLAHGFGGDQSLWEKIVPELANHFKVVVFDWSFAGTAVKDDGSSLFDPVKHSSYEGFANDLIGLVEELNLKSVVFVGHSMSGMIGCIASIKRPHLFNALLLIGASPRYINTEDYEGGFEKSDIEDIISNIESNYYNWATHFVSLVVDASDPPSADKFAKCLSRMNPDVALQLAKTVFYSDERDILEKVEIPCTIIQTGSDIVVPNSVGFYMQKKMIKAPSTVEIISSANGHFPHLTAHRELLDILRVVLGF</sequence>
<evidence type="ECO:0000313" key="4">
    <source>
        <dbReference type="EMBL" id="KAF4349533.1"/>
    </source>
</evidence>
<dbReference type="EMBL" id="JAATIQ010000537">
    <property type="protein sequence ID" value="KAF4352034.1"/>
    <property type="molecule type" value="Genomic_DNA"/>
</dbReference>
<comment type="similarity">
    <text evidence="1">Belongs to the AB hydrolase superfamily.</text>
</comment>
<proteinExistence type="inferred from homology"/>
<reference evidence="7 8" key="1">
    <citation type="journal article" date="2020" name="bioRxiv">
        <title>Sequence and annotation of 42 cannabis genomes reveals extensive copy number variation in cannabinoid synthesis and pathogen resistance genes.</title>
        <authorList>
            <person name="Mckernan K.J."/>
            <person name="Helbert Y."/>
            <person name="Kane L.T."/>
            <person name="Ebling H."/>
            <person name="Zhang L."/>
            <person name="Liu B."/>
            <person name="Eaton Z."/>
            <person name="Mclaughlin S."/>
            <person name="Kingan S."/>
            <person name="Baybayan P."/>
            <person name="Concepcion G."/>
            <person name="Jordan M."/>
            <person name="Riva A."/>
            <person name="Barbazuk W."/>
            <person name="Harkins T."/>
        </authorList>
    </citation>
    <scope>NUCLEOTIDE SEQUENCE [LARGE SCALE GENOMIC DNA]</scope>
    <source>
        <strain evidence="7 8">cv. Jamaican Lion 4</strain>
        <strain evidence="5">Father</strain>
        <strain evidence="4">Mother</strain>
        <tissue evidence="5">Leaf</tissue>
    </source>
</reference>
<evidence type="ECO:0000256" key="2">
    <source>
        <dbReference type="ARBA" id="ARBA00022801"/>
    </source>
</evidence>
<dbReference type="FunFam" id="3.40.50.1820:FF:000042">
    <property type="entry name" value="probable strigolactone esterase DAD2"/>
    <property type="match status" value="1"/>
</dbReference>
<evidence type="ECO:0000313" key="7">
    <source>
        <dbReference type="Proteomes" id="UP000525078"/>
    </source>
</evidence>
<organism evidence="5 8">
    <name type="scientific">Cannabis sativa</name>
    <name type="common">Hemp</name>
    <name type="synonym">Marijuana</name>
    <dbReference type="NCBI Taxonomy" id="3483"/>
    <lineage>
        <taxon>Eukaryota</taxon>
        <taxon>Viridiplantae</taxon>
        <taxon>Streptophyta</taxon>
        <taxon>Embryophyta</taxon>
        <taxon>Tracheophyta</taxon>
        <taxon>Spermatophyta</taxon>
        <taxon>Magnoliopsida</taxon>
        <taxon>eudicotyledons</taxon>
        <taxon>Gunneridae</taxon>
        <taxon>Pentapetalae</taxon>
        <taxon>rosids</taxon>
        <taxon>fabids</taxon>
        <taxon>Rosales</taxon>
        <taxon>Cannabaceae</taxon>
        <taxon>Cannabis</taxon>
    </lineage>
</organism>
<protein>
    <recommendedName>
        <fullName evidence="3">AB hydrolase-1 domain-containing protein</fullName>
    </recommendedName>
</protein>
<dbReference type="Proteomes" id="UP000525078">
    <property type="component" value="Unassembled WGS sequence"/>
</dbReference>
<evidence type="ECO:0000313" key="8">
    <source>
        <dbReference type="Proteomes" id="UP000583929"/>
    </source>
</evidence>
<evidence type="ECO:0000256" key="1">
    <source>
        <dbReference type="ARBA" id="ARBA00008645"/>
    </source>
</evidence>